<dbReference type="InterPro" id="IPR017900">
    <property type="entry name" value="4Fe4S_Fe_S_CS"/>
</dbReference>
<dbReference type="EC" id="1.2.1.2" evidence="8"/>
<name>A0A0W8FVI3_9ZZZZ</name>
<dbReference type="GO" id="GO:0016491">
    <property type="term" value="F:oxidoreductase activity"/>
    <property type="evidence" value="ECO:0007669"/>
    <property type="project" value="UniProtKB-KW"/>
</dbReference>
<dbReference type="PROSITE" id="PS51379">
    <property type="entry name" value="4FE4S_FER_2"/>
    <property type="match status" value="3"/>
</dbReference>
<dbReference type="PANTHER" id="PTHR43545:SF6">
    <property type="entry name" value="FORMATE DEHYDROGENASE, NITRATE-INDUCIBLE, IRON-SULFUR SUBUNIT"/>
    <property type="match status" value="1"/>
</dbReference>
<evidence type="ECO:0000256" key="1">
    <source>
        <dbReference type="ARBA" id="ARBA00004196"/>
    </source>
</evidence>
<dbReference type="SUPFAM" id="SSF54862">
    <property type="entry name" value="4Fe-4S ferredoxins"/>
    <property type="match status" value="1"/>
</dbReference>
<dbReference type="Pfam" id="PF13247">
    <property type="entry name" value="Fer4_11"/>
    <property type="match status" value="1"/>
</dbReference>
<gene>
    <name evidence="8" type="ORF">ASZ90_005937</name>
</gene>
<keyword evidence="8" id="KW-0560">Oxidoreductase</keyword>
<dbReference type="InterPro" id="IPR038384">
    <property type="entry name" value="Formate_DH_C_sf"/>
</dbReference>
<dbReference type="PIRSF" id="PIRSF036298">
    <property type="entry name" value="FDH_4Fe4S"/>
    <property type="match status" value="1"/>
</dbReference>
<feature type="domain" description="4Fe-4S ferredoxin-type" evidence="7">
    <location>
        <begin position="99"/>
        <end position="128"/>
    </location>
</feature>
<evidence type="ECO:0000313" key="8">
    <source>
        <dbReference type="EMBL" id="KUG24259.1"/>
    </source>
</evidence>
<evidence type="ECO:0000256" key="4">
    <source>
        <dbReference type="ARBA" id="ARBA00022737"/>
    </source>
</evidence>
<accession>A0A0W8FVI3</accession>
<dbReference type="Gene3D" id="1.20.5.480">
    <property type="entry name" value="Single helix bin"/>
    <property type="match status" value="1"/>
</dbReference>
<keyword evidence="4" id="KW-0677">Repeat</keyword>
<dbReference type="Pfam" id="PF12800">
    <property type="entry name" value="Fer4_4"/>
    <property type="match status" value="1"/>
</dbReference>
<feature type="domain" description="4Fe-4S ferredoxin-type" evidence="7">
    <location>
        <begin position="66"/>
        <end position="97"/>
    </location>
</feature>
<dbReference type="GO" id="GO:0015944">
    <property type="term" value="P:formate oxidation"/>
    <property type="evidence" value="ECO:0007669"/>
    <property type="project" value="InterPro"/>
</dbReference>
<dbReference type="InterPro" id="IPR051555">
    <property type="entry name" value="FDH_Electron_Transfer_Unit"/>
</dbReference>
<dbReference type="InterPro" id="IPR015246">
    <property type="entry name" value="Formate_DH_TM"/>
</dbReference>
<dbReference type="PROSITE" id="PS00198">
    <property type="entry name" value="4FE4S_FER_1"/>
    <property type="match status" value="1"/>
</dbReference>
<evidence type="ECO:0000256" key="5">
    <source>
        <dbReference type="ARBA" id="ARBA00023004"/>
    </source>
</evidence>
<keyword evidence="3" id="KW-0479">Metal-binding</keyword>
<evidence type="ECO:0000256" key="3">
    <source>
        <dbReference type="ARBA" id="ARBA00022723"/>
    </source>
</evidence>
<dbReference type="InterPro" id="IPR014603">
    <property type="entry name" value="Formate_DH_Fe-S_su"/>
</dbReference>
<reference evidence="8" key="1">
    <citation type="journal article" date="2015" name="Proc. Natl. Acad. Sci. U.S.A.">
        <title>Networks of energetic and metabolic interactions define dynamics in microbial communities.</title>
        <authorList>
            <person name="Embree M."/>
            <person name="Liu J.K."/>
            <person name="Al-Bassam M.M."/>
            <person name="Zengler K."/>
        </authorList>
    </citation>
    <scope>NUCLEOTIDE SEQUENCE</scope>
</reference>
<keyword evidence="5" id="KW-0408">Iron</keyword>
<keyword evidence="6" id="KW-0411">Iron-sulfur</keyword>
<comment type="subcellular location">
    <subcellularLocation>
        <location evidence="1">Cell envelope</location>
    </subcellularLocation>
</comment>
<dbReference type="GO" id="GO:0030313">
    <property type="term" value="C:cell envelope"/>
    <property type="evidence" value="ECO:0007669"/>
    <property type="project" value="UniProtKB-SubCell"/>
</dbReference>
<protein>
    <submittedName>
        <fullName evidence="8">Formate dehydrogenase o beta subunit</fullName>
        <ecNumber evidence="8">1.2.1.2</ecNumber>
    </submittedName>
</protein>
<sequence length="268" mass="29689">MSEKIKLYDASKCTACRGCQLACKQWNGLKAGQTEQAGTYQNPSSLQTNTYMIIHFQDYATPEGNVKWLFRKEACMHCTNAACVTVCPSGALHYNKEFGTVGMDKEKCIGCKECVAACPFEVPKYDKKTEKVYKCDMCETRITNNMNPACVKACPTGALKWVDKEEAMKIAEGRVQKLGGDANVYGDKFVSGTHMMYVLPEKAEVYDGIHKDPKVPFSLTVWKSWLKPLSLLAAGGVIGGSLLHYFIHGPHRPHPEHYSSNDKKQGGA</sequence>
<evidence type="ECO:0000259" key="7">
    <source>
        <dbReference type="PROSITE" id="PS51379"/>
    </source>
</evidence>
<dbReference type="EMBL" id="LNQE01000855">
    <property type="protein sequence ID" value="KUG24259.1"/>
    <property type="molecule type" value="Genomic_DNA"/>
</dbReference>
<proteinExistence type="predicted"/>
<dbReference type="GO" id="GO:0051539">
    <property type="term" value="F:4 iron, 4 sulfur cluster binding"/>
    <property type="evidence" value="ECO:0007669"/>
    <property type="project" value="UniProtKB-KW"/>
</dbReference>
<evidence type="ECO:0000256" key="6">
    <source>
        <dbReference type="ARBA" id="ARBA00023014"/>
    </source>
</evidence>
<comment type="caution">
    <text evidence="8">The sequence shown here is derived from an EMBL/GenBank/DDBJ whole genome shotgun (WGS) entry which is preliminary data.</text>
</comment>
<dbReference type="InterPro" id="IPR017896">
    <property type="entry name" value="4Fe4S_Fe-S-bd"/>
</dbReference>
<dbReference type="Gene3D" id="3.30.70.20">
    <property type="match status" value="2"/>
</dbReference>
<keyword evidence="2" id="KW-0004">4Fe-4S</keyword>
<evidence type="ECO:0000256" key="2">
    <source>
        <dbReference type="ARBA" id="ARBA00022485"/>
    </source>
</evidence>
<dbReference type="Pfam" id="PF09163">
    <property type="entry name" value="Form-deh_trans"/>
    <property type="match status" value="1"/>
</dbReference>
<organism evidence="8">
    <name type="scientific">hydrocarbon metagenome</name>
    <dbReference type="NCBI Taxonomy" id="938273"/>
    <lineage>
        <taxon>unclassified sequences</taxon>
        <taxon>metagenomes</taxon>
        <taxon>ecological metagenomes</taxon>
    </lineage>
</organism>
<feature type="domain" description="4Fe-4S ferredoxin-type" evidence="7">
    <location>
        <begin position="3"/>
        <end position="34"/>
    </location>
</feature>
<dbReference type="GO" id="GO:0045333">
    <property type="term" value="P:cellular respiration"/>
    <property type="evidence" value="ECO:0007669"/>
    <property type="project" value="InterPro"/>
</dbReference>
<dbReference type="AlphaFoldDB" id="A0A0W8FVI3"/>
<dbReference type="SUPFAM" id="SSF81597">
    <property type="entry name" value="Iron-sulfur subunit of formate dehydrogenase N, transmembrane anchor"/>
    <property type="match status" value="1"/>
</dbReference>
<dbReference type="PANTHER" id="PTHR43545">
    <property type="entry name" value="FORMATE DEHYDROGENASE, NITRATE-INDUCIBLE, IRON-SULFUR SUBUNIT"/>
    <property type="match status" value="1"/>
</dbReference>
<dbReference type="GO" id="GO:0046872">
    <property type="term" value="F:metal ion binding"/>
    <property type="evidence" value="ECO:0007669"/>
    <property type="project" value="UniProtKB-KW"/>
</dbReference>